<gene>
    <name evidence="1" type="ORF">GCM10009821_27290</name>
</gene>
<dbReference type="SUPFAM" id="SSF55961">
    <property type="entry name" value="Bet v1-like"/>
    <property type="match status" value="1"/>
</dbReference>
<name>A0ABP5HTD4_9ACTN</name>
<proteinExistence type="predicted"/>
<dbReference type="Pfam" id="PF10604">
    <property type="entry name" value="Polyketide_cyc2"/>
    <property type="match status" value="1"/>
</dbReference>
<dbReference type="EMBL" id="BAAAPY010000013">
    <property type="protein sequence ID" value="GAA2084465.1"/>
    <property type="molecule type" value="Genomic_DNA"/>
</dbReference>
<sequence>MDGDTLSVERTIAAPPERIFALLADAGKHASFDGSGTVKGTREPSQPLQRGSVFGMSMKMGAPYSTKNTVVEFEQDRRIAWRTTGLFGLVGGRTWRYELEPVAGGTLVRETWDLSQDKQAMLLKRTKMPAATKKNMRRTLDRLAEAVGG</sequence>
<organism evidence="1 2">
    <name type="scientific">Aeromicrobium halocynthiae</name>
    <dbReference type="NCBI Taxonomy" id="560557"/>
    <lineage>
        <taxon>Bacteria</taxon>
        <taxon>Bacillati</taxon>
        <taxon>Actinomycetota</taxon>
        <taxon>Actinomycetes</taxon>
        <taxon>Propionibacteriales</taxon>
        <taxon>Nocardioidaceae</taxon>
        <taxon>Aeromicrobium</taxon>
    </lineage>
</organism>
<reference evidence="2" key="1">
    <citation type="journal article" date="2019" name="Int. J. Syst. Evol. Microbiol.">
        <title>The Global Catalogue of Microorganisms (GCM) 10K type strain sequencing project: providing services to taxonomists for standard genome sequencing and annotation.</title>
        <authorList>
            <consortium name="The Broad Institute Genomics Platform"/>
            <consortium name="The Broad Institute Genome Sequencing Center for Infectious Disease"/>
            <person name="Wu L."/>
            <person name="Ma J."/>
        </authorList>
    </citation>
    <scope>NUCLEOTIDE SEQUENCE [LARGE SCALE GENOMIC DNA]</scope>
    <source>
        <strain evidence="2">JCM 15749</strain>
    </source>
</reference>
<dbReference type="Proteomes" id="UP001501480">
    <property type="component" value="Unassembled WGS sequence"/>
</dbReference>
<keyword evidence="2" id="KW-1185">Reference proteome</keyword>
<dbReference type="RefSeq" id="WP_344329766.1">
    <property type="nucleotide sequence ID" value="NZ_BAAAPY010000013.1"/>
</dbReference>
<accession>A0ABP5HTD4</accession>
<protein>
    <submittedName>
        <fullName evidence="1">SRPBCC family protein</fullName>
    </submittedName>
</protein>
<dbReference type="InterPro" id="IPR019587">
    <property type="entry name" value="Polyketide_cyclase/dehydratase"/>
</dbReference>
<comment type="caution">
    <text evidence="1">The sequence shown here is derived from an EMBL/GenBank/DDBJ whole genome shotgun (WGS) entry which is preliminary data.</text>
</comment>
<dbReference type="Gene3D" id="3.30.530.20">
    <property type="match status" value="1"/>
</dbReference>
<evidence type="ECO:0000313" key="2">
    <source>
        <dbReference type="Proteomes" id="UP001501480"/>
    </source>
</evidence>
<evidence type="ECO:0000313" key="1">
    <source>
        <dbReference type="EMBL" id="GAA2084465.1"/>
    </source>
</evidence>
<dbReference type="InterPro" id="IPR023393">
    <property type="entry name" value="START-like_dom_sf"/>
</dbReference>